<feature type="signal peptide" evidence="1">
    <location>
        <begin position="1"/>
        <end position="19"/>
    </location>
</feature>
<evidence type="ECO:0000256" key="1">
    <source>
        <dbReference type="SAM" id="SignalP"/>
    </source>
</evidence>
<dbReference type="Proteomes" id="UP000676565">
    <property type="component" value="Unassembled WGS sequence"/>
</dbReference>
<protein>
    <submittedName>
        <fullName evidence="2">TIGR03067 domain-containing protein</fullName>
    </submittedName>
</protein>
<evidence type="ECO:0000313" key="2">
    <source>
        <dbReference type="EMBL" id="MBP3958403.1"/>
    </source>
</evidence>
<dbReference type="InterPro" id="IPR017504">
    <property type="entry name" value="CHP03067_Planctomycetes"/>
</dbReference>
<name>A0ABS5BXL8_9BACT</name>
<proteinExistence type="predicted"/>
<dbReference type="NCBIfam" id="TIGR03067">
    <property type="entry name" value="Planc_TIGR03067"/>
    <property type="match status" value="1"/>
</dbReference>
<keyword evidence="3" id="KW-1185">Reference proteome</keyword>
<dbReference type="EMBL" id="JAGKQQ010000001">
    <property type="protein sequence ID" value="MBP3958403.1"/>
    <property type="molecule type" value="Genomic_DNA"/>
</dbReference>
<organism evidence="2 3">
    <name type="scientific">Gemmata palustris</name>
    <dbReference type="NCBI Taxonomy" id="2822762"/>
    <lineage>
        <taxon>Bacteria</taxon>
        <taxon>Pseudomonadati</taxon>
        <taxon>Planctomycetota</taxon>
        <taxon>Planctomycetia</taxon>
        <taxon>Gemmatales</taxon>
        <taxon>Gemmataceae</taxon>
        <taxon>Gemmata</taxon>
    </lineage>
</organism>
<keyword evidence="1" id="KW-0732">Signal</keyword>
<gene>
    <name evidence="2" type="ORF">J8F10_24400</name>
</gene>
<comment type="caution">
    <text evidence="2">The sequence shown here is derived from an EMBL/GenBank/DDBJ whole genome shotgun (WGS) entry which is preliminary data.</text>
</comment>
<evidence type="ECO:0000313" key="3">
    <source>
        <dbReference type="Proteomes" id="UP000676565"/>
    </source>
</evidence>
<feature type="chain" id="PRO_5047251627" evidence="1">
    <location>
        <begin position="20"/>
        <end position="154"/>
    </location>
</feature>
<accession>A0ABS5BXL8</accession>
<dbReference type="RefSeq" id="WP_210658360.1">
    <property type="nucleotide sequence ID" value="NZ_JAGKQQ010000001.1"/>
</dbReference>
<reference evidence="2 3" key="1">
    <citation type="submission" date="2021-04" db="EMBL/GenBank/DDBJ databases">
        <authorList>
            <person name="Ivanova A."/>
        </authorList>
    </citation>
    <scope>NUCLEOTIDE SEQUENCE [LARGE SCALE GENOMIC DNA]</scope>
    <source>
        <strain evidence="2 3">G18</strain>
    </source>
</reference>
<sequence length="154" mass="17077">MSRVTFVIFFATFCTTASAADPAADEQKRLQGEWRAVEVELQGKKLTKDDAEAKAMRIVIVADGLTFSSTAKAGRERKMTIKLDPSKAPKHLDLTSLDGQEKDTTAACIYKLDGDRLTICMPYFVPDPSVRPKEFKSGKDDGLMLLTLERMKAK</sequence>